<evidence type="ECO:0000256" key="6">
    <source>
        <dbReference type="ARBA" id="ARBA00022989"/>
    </source>
</evidence>
<keyword evidence="5 12" id="KW-0812">Transmembrane</keyword>
<evidence type="ECO:0000259" key="13">
    <source>
        <dbReference type="Pfam" id="PF08172"/>
    </source>
</evidence>
<dbReference type="OrthoDB" id="10257567at2759"/>
<reference evidence="15" key="1">
    <citation type="submission" date="2022-07" db="EMBL/GenBank/DDBJ databases">
        <title>Phylogenomic reconstructions and comparative analyses of Kickxellomycotina fungi.</title>
        <authorList>
            <person name="Reynolds N.K."/>
            <person name="Stajich J.E."/>
            <person name="Barry K."/>
            <person name="Grigoriev I.V."/>
            <person name="Crous P."/>
            <person name="Smith M.E."/>
        </authorList>
    </citation>
    <scope>NUCLEOTIDE SEQUENCE</scope>
    <source>
        <strain evidence="15">NBRC 32514</strain>
    </source>
</reference>
<evidence type="ECO:0000256" key="3">
    <source>
        <dbReference type="ARBA" id="ARBA00018691"/>
    </source>
</evidence>
<dbReference type="Proteomes" id="UP001149813">
    <property type="component" value="Unassembled WGS sequence"/>
</dbReference>
<keyword evidence="4" id="KW-0813">Transport</keyword>
<evidence type="ECO:0000256" key="9">
    <source>
        <dbReference type="ARBA" id="ARBA00023136"/>
    </source>
</evidence>
<proteinExistence type="inferred from homology"/>
<evidence type="ECO:0000256" key="1">
    <source>
        <dbReference type="ARBA" id="ARBA00004409"/>
    </source>
</evidence>
<feature type="coiled-coil region" evidence="10">
    <location>
        <begin position="344"/>
        <end position="402"/>
    </location>
</feature>
<feature type="compositionally biased region" description="Low complexity" evidence="11">
    <location>
        <begin position="506"/>
        <end position="527"/>
    </location>
</feature>
<feature type="region of interest" description="Disordered" evidence="11">
    <location>
        <begin position="506"/>
        <end position="537"/>
    </location>
</feature>
<keyword evidence="8 10" id="KW-0175">Coiled coil</keyword>
<feature type="coiled-coil region" evidence="10">
    <location>
        <begin position="442"/>
        <end position="483"/>
    </location>
</feature>
<dbReference type="InterPro" id="IPR012955">
    <property type="entry name" value="CASP_C"/>
</dbReference>
<feature type="compositionally biased region" description="Gly residues" evidence="11">
    <location>
        <begin position="408"/>
        <end position="418"/>
    </location>
</feature>
<dbReference type="EMBL" id="JANBOJ010000161">
    <property type="protein sequence ID" value="KAJ1721592.1"/>
    <property type="molecule type" value="Genomic_DNA"/>
</dbReference>
<dbReference type="AlphaFoldDB" id="A0A9W7Y0A4"/>
<dbReference type="PANTHER" id="PTHR14043">
    <property type="entry name" value="CCAAT DISPLACEMENT PROTEIN-RELATED"/>
    <property type="match status" value="1"/>
</dbReference>
<dbReference type="PANTHER" id="PTHR14043:SF2">
    <property type="entry name" value="HOMEOBOX PROTEIN CUT"/>
    <property type="match status" value="1"/>
</dbReference>
<sequence>MSSKIDDEMVAGALEYWRGVNLGALVQTLDTAGAELVENQKTSLQERRKLAEKTKAFRAVADEHKAAEFRPLLRAYQNEIDALTKRMKHAENSFLRVFQALGSAPDPAAFLAGLVDARRAQAEAETRWQAQQAAQQRVAGDDEQSGVVRHLRAREDDLQRQLSAANRSLVRLQASYDAQADGHPGGAGGGQRELAARQAELDMALSDLERANARLADAQAQNARLRAQQAATDLAADDGQAQRVGELEAEARRLVEALERAEQQLALADARGGAAVRAAEHAAAAKDDELRRVRAEVARTADYDEIRRDLEIIRSVEFSASGWGMDDDEAAAAAAAEPGGESLEKLLVRRNKALENRLTDARNELGRSTADVRRLGERSAGLERALEQKAELAARLEADLLRVQAGPAGNGDGEGGGSEKQAAMQAPAAEAGGLMDIVAGQRDRFRQRTVQLEDELREQTQAAAEMRRQAEQTKQDNVRLYEEIKYLRSYHGAASAAATAVLPPVTSKFSSSNSNGGSGSGSSASLGGSHGHGSPAATQIDVDGVAAKYRGMYEESLNPFNAFHRRETTRRVRSMGIVDRLVYMVSNFVVSNRRARMAMLAYAALLHVLVFVALFRSVSLADDGETRQPAGAPR</sequence>
<evidence type="ECO:0000256" key="7">
    <source>
        <dbReference type="ARBA" id="ARBA00023034"/>
    </source>
</evidence>
<gene>
    <name evidence="15" type="ORF">LPJ53_003903</name>
</gene>
<evidence type="ECO:0000256" key="2">
    <source>
        <dbReference type="ARBA" id="ARBA00006415"/>
    </source>
</evidence>
<accession>A0A9W7Y0A4</accession>
<keyword evidence="16" id="KW-1185">Reference proteome</keyword>
<organism evidence="15 16">
    <name type="scientific">Coemansia erecta</name>
    <dbReference type="NCBI Taxonomy" id="147472"/>
    <lineage>
        <taxon>Eukaryota</taxon>
        <taxon>Fungi</taxon>
        <taxon>Fungi incertae sedis</taxon>
        <taxon>Zoopagomycota</taxon>
        <taxon>Kickxellomycotina</taxon>
        <taxon>Kickxellomycetes</taxon>
        <taxon>Kickxellales</taxon>
        <taxon>Kickxellaceae</taxon>
        <taxon>Coemansia</taxon>
    </lineage>
</organism>
<dbReference type="Pfam" id="PF25398">
    <property type="entry name" value="CUX1_N"/>
    <property type="match status" value="1"/>
</dbReference>
<evidence type="ECO:0000256" key="10">
    <source>
        <dbReference type="SAM" id="Coils"/>
    </source>
</evidence>
<evidence type="ECO:0000256" key="11">
    <source>
        <dbReference type="SAM" id="MobiDB-lite"/>
    </source>
</evidence>
<evidence type="ECO:0000259" key="14">
    <source>
        <dbReference type="Pfam" id="PF25398"/>
    </source>
</evidence>
<dbReference type="Pfam" id="PF08172">
    <property type="entry name" value="CASP_C"/>
    <property type="match status" value="1"/>
</dbReference>
<feature type="region of interest" description="Disordered" evidence="11">
    <location>
        <begin position="405"/>
        <end position="428"/>
    </location>
</feature>
<protein>
    <recommendedName>
        <fullName evidence="3">Protein CASP</fullName>
    </recommendedName>
</protein>
<keyword evidence="9 12" id="KW-0472">Membrane</keyword>
<evidence type="ECO:0000313" key="15">
    <source>
        <dbReference type="EMBL" id="KAJ1721592.1"/>
    </source>
</evidence>
<evidence type="ECO:0000256" key="12">
    <source>
        <dbReference type="SAM" id="Phobius"/>
    </source>
</evidence>
<feature type="transmembrane region" description="Helical" evidence="12">
    <location>
        <begin position="599"/>
        <end position="618"/>
    </location>
</feature>
<evidence type="ECO:0000313" key="16">
    <source>
        <dbReference type="Proteomes" id="UP001149813"/>
    </source>
</evidence>
<feature type="coiled-coil region" evidence="10">
    <location>
        <begin position="148"/>
        <end position="296"/>
    </location>
</feature>
<comment type="caution">
    <text evidence="15">The sequence shown here is derived from an EMBL/GenBank/DDBJ whole genome shotgun (WGS) entry which is preliminary data.</text>
</comment>
<dbReference type="GO" id="GO:0006891">
    <property type="term" value="P:intra-Golgi vesicle-mediated transport"/>
    <property type="evidence" value="ECO:0007669"/>
    <property type="project" value="InterPro"/>
</dbReference>
<name>A0A9W7Y0A4_9FUNG</name>
<dbReference type="InterPro" id="IPR057476">
    <property type="entry name" value="Cux_N"/>
</dbReference>
<feature type="coiled-coil region" evidence="10">
    <location>
        <begin position="34"/>
        <end position="93"/>
    </location>
</feature>
<dbReference type="GO" id="GO:0000139">
    <property type="term" value="C:Golgi membrane"/>
    <property type="evidence" value="ECO:0007669"/>
    <property type="project" value="UniProtKB-SubCell"/>
</dbReference>
<feature type="domain" description="CASP C-terminal" evidence="13">
    <location>
        <begin position="379"/>
        <end position="618"/>
    </location>
</feature>
<feature type="domain" description="Cux N-terminal" evidence="14">
    <location>
        <begin position="9"/>
        <end position="116"/>
    </location>
</feature>
<keyword evidence="7" id="KW-0333">Golgi apparatus</keyword>
<comment type="similarity">
    <text evidence="2">Belongs to the CASP family.</text>
</comment>
<evidence type="ECO:0000256" key="4">
    <source>
        <dbReference type="ARBA" id="ARBA00022448"/>
    </source>
</evidence>
<keyword evidence="6 12" id="KW-1133">Transmembrane helix</keyword>
<comment type="subcellular location">
    <subcellularLocation>
        <location evidence="1">Golgi apparatus membrane</location>
        <topology evidence="1">Single-pass type IV membrane protein</topology>
    </subcellularLocation>
</comment>
<evidence type="ECO:0000256" key="8">
    <source>
        <dbReference type="ARBA" id="ARBA00023054"/>
    </source>
</evidence>
<evidence type="ECO:0000256" key="5">
    <source>
        <dbReference type="ARBA" id="ARBA00022692"/>
    </source>
</evidence>